<dbReference type="RefSeq" id="WP_015091952.1">
    <property type="nucleotide sequence ID" value="NC_019567.1"/>
</dbReference>
<evidence type="ECO:0000256" key="1">
    <source>
        <dbReference type="SAM" id="SignalP"/>
    </source>
</evidence>
<reference evidence="2 3" key="1">
    <citation type="journal article" date="2012" name="BMC Genomics">
        <title>Genome analysis of a simultaneously predatory and prey-independent, novel Bdellovibrio bacteriovorus from the River Tiber, supports in silico predictions of both ancient and recent lateral gene transfer from diverse bacteria.</title>
        <authorList>
            <person name="Hobley L."/>
            <person name="Lerner T.R."/>
            <person name="Williams L.E."/>
            <person name="Lambert C."/>
            <person name="Till R."/>
            <person name="Milner D.S."/>
            <person name="Basford S.M."/>
            <person name="Capeness M.J."/>
            <person name="Fenton A.K."/>
            <person name="Atterbury R.J."/>
            <person name="Harris M.A."/>
            <person name="Sockett R.E."/>
        </authorList>
    </citation>
    <scope>NUCLEOTIDE SEQUENCE [LARGE SCALE GENOMIC DNA]</scope>
    <source>
        <strain evidence="2 3">Tiberius</strain>
    </source>
</reference>
<organism evidence="2 3">
    <name type="scientific">Bdellovibrio bacteriovorus str. Tiberius</name>
    <dbReference type="NCBI Taxonomy" id="1069642"/>
    <lineage>
        <taxon>Bacteria</taxon>
        <taxon>Pseudomonadati</taxon>
        <taxon>Bdellovibrionota</taxon>
        <taxon>Bdellovibrionia</taxon>
        <taxon>Bdellovibrionales</taxon>
        <taxon>Pseudobdellovibrionaceae</taxon>
        <taxon>Bdellovibrio</taxon>
    </lineage>
</organism>
<keyword evidence="1" id="KW-0732">Signal</keyword>
<dbReference type="HOGENOM" id="CLU_1977232_0_0_7"/>
<proteinExistence type="predicted"/>
<evidence type="ECO:0000313" key="2">
    <source>
        <dbReference type="EMBL" id="AFY02525.1"/>
    </source>
</evidence>
<evidence type="ECO:0000313" key="3">
    <source>
        <dbReference type="Proteomes" id="UP000010074"/>
    </source>
</evidence>
<accession>K7Z0I4</accession>
<dbReference type="PATRIC" id="fig|1069642.3.peg.2815"/>
<feature type="signal peptide" evidence="1">
    <location>
        <begin position="1"/>
        <end position="19"/>
    </location>
</feature>
<name>K7Z0I4_BDEBC</name>
<feature type="chain" id="PRO_5003914049" evidence="1">
    <location>
        <begin position="20"/>
        <end position="126"/>
    </location>
</feature>
<dbReference type="Proteomes" id="UP000010074">
    <property type="component" value="Chromosome"/>
</dbReference>
<protein>
    <submittedName>
        <fullName evidence="2">Uncharacterized protein</fullName>
    </submittedName>
</protein>
<sequence length="126" mass="14693">MKKKMLIAGLIFVSQNVWALKDSKGVQCETRVAQITRAYFNVVDTSNRFNFVLSKNDRIEVTSYEVMTPGSYNQEYIAELVIKFDRSNYRSPEKDHKLRLKLTGEFDCDYLRVRSIKSLGEVERVN</sequence>
<dbReference type="EMBL" id="CP002930">
    <property type="protein sequence ID" value="AFY02525.1"/>
    <property type="molecule type" value="Genomic_DNA"/>
</dbReference>
<gene>
    <name evidence="2" type="ORF">Bdt_2845</name>
</gene>
<dbReference type="OrthoDB" id="9342661at2"/>
<dbReference type="AlphaFoldDB" id="K7Z0I4"/>
<dbReference type="KEGG" id="bbat:Bdt_2845"/>